<accession>A0ABR1MG37</accession>
<dbReference type="EMBL" id="JBBPDW010000013">
    <property type="protein sequence ID" value="KAK7547003.1"/>
    <property type="molecule type" value="Genomic_DNA"/>
</dbReference>
<organism evidence="2 3">
    <name type="scientific">Phyllosticta citricarpa</name>
    <dbReference type="NCBI Taxonomy" id="55181"/>
    <lineage>
        <taxon>Eukaryota</taxon>
        <taxon>Fungi</taxon>
        <taxon>Dikarya</taxon>
        <taxon>Ascomycota</taxon>
        <taxon>Pezizomycotina</taxon>
        <taxon>Dothideomycetes</taxon>
        <taxon>Dothideomycetes incertae sedis</taxon>
        <taxon>Botryosphaeriales</taxon>
        <taxon>Phyllostictaceae</taxon>
        <taxon>Phyllosticta</taxon>
    </lineage>
</organism>
<reference evidence="2 3" key="1">
    <citation type="submission" date="2024-04" db="EMBL/GenBank/DDBJ databases">
        <title>Phyllosticta paracitricarpa is synonymous to the EU quarantine fungus P. citricarpa based on phylogenomic analyses.</title>
        <authorList>
            <consortium name="Lawrence Berkeley National Laboratory"/>
            <person name="Van Ingen-Buijs V.A."/>
            <person name="Van Westerhoven A.C."/>
            <person name="Haridas S."/>
            <person name="Skiadas P."/>
            <person name="Martin F."/>
            <person name="Groenewald J.Z."/>
            <person name="Crous P.W."/>
            <person name="Seidl M.F."/>
        </authorList>
    </citation>
    <scope>NUCLEOTIDE SEQUENCE [LARGE SCALE GENOMIC DNA]</scope>
    <source>
        <strain evidence="2 3">CBS 122670</strain>
    </source>
</reference>
<feature type="region of interest" description="Disordered" evidence="1">
    <location>
        <begin position="125"/>
        <end position="160"/>
    </location>
</feature>
<protein>
    <submittedName>
        <fullName evidence="2">Uncharacterized protein</fullName>
    </submittedName>
</protein>
<feature type="region of interest" description="Disordered" evidence="1">
    <location>
        <begin position="1"/>
        <end position="39"/>
    </location>
</feature>
<evidence type="ECO:0000313" key="2">
    <source>
        <dbReference type="EMBL" id="KAK7547003.1"/>
    </source>
</evidence>
<evidence type="ECO:0000313" key="3">
    <source>
        <dbReference type="Proteomes" id="UP001365128"/>
    </source>
</evidence>
<gene>
    <name evidence="2" type="ORF">IWX46DRAFT_598588</name>
</gene>
<name>A0ABR1MG37_9PEZI</name>
<comment type="caution">
    <text evidence="2">The sequence shown here is derived from an EMBL/GenBank/DDBJ whole genome shotgun (WGS) entry which is preliminary data.</text>
</comment>
<sequence length="218" mass="25058">MRRRRFNTTSITDFSSQSQVLRGPSGRHQSKCSSTRVGKRITDRQTRWLSWLGPLVCPTTRYTTRFTQHPTSSIQHQTNRHTAPTNREANSLCSATSMYDAPFPRPCRQIDKRCQPACLPTRLHHHAPCTPSTRARRRKERETEKKRGSASLHPQPHTRNAMQASKLLVLQARLCAMHTRRARRGTVSNASRGRRGCLSGSPCSKEPRRLVMRLRRRL</sequence>
<feature type="region of interest" description="Disordered" evidence="1">
    <location>
        <begin position="182"/>
        <end position="205"/>
    </location>
</feature>
<proteinExistence type="predicted"/>
<keyword evidence="3" id="KW-1185">Reference proteome</keyword>
<evidence type="ECO:0000256" key="1">
    <source>
        <dbReference type="SAM" id="MobiDB-lite"/>
    </source>
</evidence>
<feature type="compositionally biased region" description="Polar residues" evidence="1">
    <location>
        <begin position="7"/>
        <end position="20"/>
    </location>
</feature>
<dbReference type="Proteomes" id="UP001365128">
    <property type="component" value="Unassembled WGS sequence"/>
</dbReference>